<evidence type="ECO:0000256" key="1">
    <source>
        <dbReference type="ARBA" id="ARBA00008007"/>
    </source>
</evidence>
<reference evidence="3" key="1">
    <citation type="journal article" date="2020" name="Int. J. Syst. Evol. Microbiol.">
        <title>Aquipluma nitroreducens gen. nov. sp. nov., a novel facultatively anaerobic bacterium isolated from a freshwater lake.</title>
        <authorList>
            <person name="Watanabe M."/>
            <person name="Kojima H."/>
            <person name="Fukui M."/>
        </authorList>
    </citation>
    <scope>NUCLEOTIDE SEQUENCE</scope>
    <source>
        <strain evidence="3">MeG22</strain>
    </source>
</reference>
<evidence type="ECO:0000313" key="3">
    <source>
        <dbReference type="EMBL" id="BBE18054.1"/>
    </source>
</evidence>
<keyword evidence="3" id="KW-0328">Glycosyltransferase</keyword>
<dbReference type="CDD" id="cd06223">
    <property type="entry name" value="PRTases_typeI"/>
    <property type="match status" value="1"/>
</dbReference>
<dbReference type="InterPro" id="IPR051910">
    <property type="entry name" value="ComF/GntX_DNA_util-trans"/>
</dbReference>
<sequence length="229" mass="26140">MKTSVFFYLTELLFPRLCVVCGDRLIEQEQWICLHCLHHIPRTNYHLDLNNPVAQIFYGRVQIEFATAFFRFSKGSQYQKLLHNLKYKGMKELGEEIGKHFGIDLLQSPEFSSVDIICPVPLHPQKEKKRGYNQSWWIASGMAKQMNKELSANNLKRVTATETQTRKNRFERWQNVEGIFELSDPEAFSGKHILLVDDVVTTGSTLEACAASIISTTNARVSIATLATA</sequence>
<gene>
    <name evidence="3" type="ORF">AQPE_2214</name>
</gene>
<evidence type="ECO:0000259" key="2">
    <source>
        <dbReference type="Pfam" id="PF00156"/>
    </source>
</evidence>
<dbReference type="InterPro" id="IPR000836">
    <property type="entry name" value="PRTase_dom"/>
</dbReference>
<dbReference type="EMBL" id="AP018694">
    <property type="protein sequence ID" value="BBE18054.1"/>
    <property type="molecule type" value="Genomic_DNA"/>
</dbReference>
<dbReference type="PANTHER" id="PTHR47505:SF1">
    <property type="entry name" value="DNA UTILIZATION PROTEIN YHGH"/>
    <property type="match status" value="1"/>
</dbReference>
<keyword evidence="3" id="KW-0808">Transferase</keyword>
<dbReference type="PANTHER" id="PTHR47505">
    <property type="entry name" value="DNA UTILIZATION PROTEIN YHGH"/>
    <property type="match status" value="1"/>
</dbReference>
<dbReference type="Pfam" id="PF00156">
    <property type="entry name" value="Pribosyltran"/>
    <property type="match status" value="1"/>
</dbReference>
<feature type="domain" description="Phosphoribosyltransferase" evidence="2">
    <location>
        <begin position="163"/>
        <end position="227"/>
    </location>
</feature>
<name>A0A5K7S9T1_9BACT</name>
<dbReference type="Proteomes" id="UP001193389">
    <property type="component" value="Chromosome"/>
</dbReference>
<accession>A0A5K7S9T1</accession>
<comment type="similarity">
    <text evidence="1">Belongs to the ComF/GntX family.</text>
</comment>
<proteinExistence type="inferred from homology"/>
<keyword evidence="4" id="KW-1185">Reference proteome</keyword>
<dbReference type="Gene3D" id="3.40.50.2020">
    <property type="match status" value="1"/>
</dbReference>
<organism evidence="3 4">
    <name type="scientific">Aquipluma nitroreducens</name>
    <dbReference type="NCBI Taxonomy" id="2010828"/>
    <lineage>
        <taxon>Bacteria</taxon>
        <taxon>Pseudomonadati</taxon>
        <taxon>Bacteroidota</taxon>
        <taxon>Bacteroidia</taxon>
        <taxon>Marinilabiliales</taxon>
        <taxon>Prolixibacteraceae</taxon>
        <taxon>Aquipluma</taxon>
    </lineage>
</organism>
<dbReference type="KEGG" id="anf:AQPE_2214"/>
<evidence type="ECO:0000313" key="4">
    <source>
        <dbReference type="Proteomes" id="UP001193389"/>
    </source>
</evidence>
<dbReference type="InterPro" id="IPR029057">
    <property type="entry name" value="PRTase-like"/>
</dbReference>
<dbReference type="GO" id="GO:0016757">
    <property type="term" value="F:glycosyltransferase activity"/>
    <property type="evidence" value="ECO:0007669"/>
    <property type="project" value="UniProtKB-KW"/>
</dbReference>
<dbReference type="RefSeq" id="WP_318350990.1">
    <property type="nucleotide sequence ID" value="NZ_AP018694.1"/>
</dbReference>
<dbReference type="SUPFAM" id="SSF53271">
    <property type="entry name" value="PRTase-like"/>
    <property type="match status" value="1"/>
</dbReference>
<dbReference type="AlphaFoldDB" id="A0A5K7S9T1"/>
<protein>
    <submittedName>
        <fullName evidence="3">Competence protein F homolog, phosphoribosyltransferase domain</fullName>
    </submittedName>
</protein>